<comment type="similarity">
    <text evidence="2">Belongs to the sulfotransferase 3 family.</text>
</comment>
<proteinExistence type="inferred from homology"/>
<dbReference type="Proteomes" id="UP001159427">
    <property type="component" value="Unassembled WGS sequence"/>
</dbReference>
<evidence type="ECO:0000256" key="3">
    <source>
        <dbReference type="ARBA" id="ARBA00022679"/>
    </source>
</evidence>
<evidence type="ECO:0008006" key="13">
    <source>
        <dbReference type="Google" id="ProtNLM"/>
    </source>
</evidence>
<evidence type="ECO:0000256" key="4">
    <source>
        <dbReference type="ARBA" id="ARBA00022692"/>
    </source>
</evidence>
<evidence type="ECO:0000256" key="2">
    <source>
        <dbReference type="ARBA" id="ARBA00010569"/>
    </source>
</evidence>
<dbReference type="InterPro" id="IPR005331">
    <property type="entry name" value="Sulfotransferase"/>
</dbReference>
<dbReference type="EMBL" id="CALNXI010000022">
    <property type="protein sequence ID" value="CAH3015370.1"/>
    <property type="molecule type" value="Genomic_DNA"/>
</dbReference>
<comment type="subcellular location">
    <subcellularLocation>
        <location evidence="1">Golgi apparatus membrane</location>
        <topology evidence="1">Single-pass type II membrane protein</topology>
    </subcellularLocation>
</comment>
<evidence type="ECO:0000256" key="9">
    <source>
        <dbReference type="ARBA" id="ARBA00023180"/>
    </source>
</evidence>
<dbReference type="PANTHER" id="PTHR12129">
    <property type="entry name" value="HEPARAN SULFATE 2-O-SULFOTRANSFERASE"/>
    <property type="match status" value="1"/>
</dbReference>
<reference evidence="11 12" key="1">
    <citation type="submission" date="2022-05" db="EMBL/GenBank/DDBJ databases">
        <authorList>
            <consortium name="Genoscope - CEA"/>
            <person name="William W."/>
        </authorList>
    </citation>
    <scope>NUCLEOTIDE SEQUENCE [LARGE SCALE GENOMIC DNA]</scope>
</reference>
<feature type="transmembrane region" description="Helical" evidence="10">
    <location>
        <begin position="38"/>
        <end position="55"/>
    </location>
</feature>
<keyword evidence="7" id="KW-0333">Golgi apparatus</keyword>
<accession>A0ABN8LIY5</accession>
<dbReference type="InterPro" id="IPR027417">
    <property type="entry name" value="P-loop_NTPase"/>
</dbReference>
<keyword evidence="4 10" id="KW-0812">Transmembrane</keyword>
<evidence type="ECO:0000256" key="8">
    <source>
        <dbReference type="ARBA" id="ARBA00023136"/>
    </source>
</evidence>
<dbReference type="Gene3D" id="3.40.50.300">
    <property type="entry name" value="P-loop containing nucleotide triphosphate hydrolases"/>
    <property type="match status" value="1"/>
</dbReference>
<dbReference type="Pfam" id="PF03567">
    <property type="entry name" value="Sulfotransfer_2"/>
    <property type="match status" value="1"/>
</dbReference>
<organism evidence="11 12">
    <name type="scientific">Porites evermanni</name>
    <dbReference type="NCBI Taxonomy" id="104178"/>
    <lineage>
        <taxon>Eukaryota</taxon>
        <taxon>Metazoa</taxon>
        <taxon>Cnidaria</taxon>
        <taxon>Anthozoa</taxon>
        <taxon>Hexacorallia</taxon>
        <taxon>Scleractinia</taxon>
        <taxon>Fungiina</taxon>
        <taxon>Poritidae</taxon>
        <taxon>Porites</taxon>
    </lineage>
</organism>
<evidence type="ECO:0000256" key="5">
    <source>
        <dbReference type="ARBA" id="ARBA00022968"/>
    </source>
</evidence>
<evidence type="ECO:0000313" key="12">
    <source>
        <dbReference type="Proteomes" id="UP001159427"/>
    </source>
</evidence>
<gene>
    <name evidence="11" type="ORF">PEVE_00015550</name>
</gene>
<keyword evidence="3" id="KW-0808">Transferase</keyword>
<keyword evidence="8 10" id="KW-0472">Membrane</keyword>
<feature type="non-terminal residue" evidence="11">
    <location>
        <position position="1"/>
    </location>
</feature>
<keyword evidence="5" id="KW-0735">Signal-anchor</keyword>
<dbReference type="InterPro" id="IPR007734">
    <property type="entry name" value="Heparan_SO4_2-O-STrfase"/>
</dbReference>
<evidence type="ECO:0000256" key="7">
    <source>
        <dbReference type="ARBA" id="ARBA00023034"/>
    </source>
</evidence>
<keyword evidence="9" id="KW-0325">Glycoprotein</keyword>
<evidence type="ECO:0000313" key="11">
    <source>
        <dbReference type="EMBL" id="CAH3015370.1"/>
    </source>
</evidence>
<keyword evidence="12" id="KW-1185">Reference proteome</keyword>
<name>A0ABN8LIY5_9CNID</name>
<keyword evidence="6 10" id="KW-1133">Transmembrane helix</keyword>
<evidence type="ECO:0000256" key="10">
    <source>
        <dbReference type="SAM" id="Phobius"/>
    </source>
</evidence>
<comment type="caution">
    <text evidence="11">The sequence shown here is derived from an EMBL/GenBank/DDBJ whole genome shotgun (WGS) entry which is preliminary data.</text>
</comment>
<dbReference type="PANTHER" id="PTHR12129:SF15">
    <property type="entry name" value="URONYL 2-SULFOTRANSFERASE"/>
    <property type="match status" value="1"/>
</dbReference>
<dbReference type="SUPFAM" id="SSF52540">
    <property type="entry name" value="P-loop containing nucleoside triphosphate hydrolases"/>
    <property type="match status" value="1"/>
</dbReference>
<protein>
    <recommendedName>
        <fullName evidence="13">Heparan sulfate 2-O-sulfotransferase pipe</fullName>
    </recommendedName>
</protein>
<sequence length="374" mass="43896">ILATQANKYSELLRLRNRFGLKRLIVKIQLGLMFRRRFLFYVALICCLLYGWVYLTRDQSKSLQDTADKNTLSSTDDSSDQLEISDLIRLQPVQGFQLAPHNGLVEYLQPALCEVVPASLILYNRIFKTGSETLSYHFKLAAGMTNYRYIRHTTEDFYDKGITEPYPEVIEELATSSRQQMFFNSHFYFRKYLKISRVHTYINQVREPVARFISHYAYMHNKRHRPPGRVQEMIDSGEWNDTIEHCFHKEGQGCKHNVMTRFFCGPELFCKNNLTKALENAKLNIVKHYAIVGLLEHFHLSLKIIQKRFPCFLPVIPTDPSFKLNQATMNTKTSVSEDMIEKIKRSNWADIKLYEFVKQVFWNQVKACKIPEVH</sequence>
<evidence type="ECO:0000256" key="1">
    <source>
        <dbReference type="ARBA" id="ARBA00004323"/>
    </source>
</evidence>
<evidence type="ECO:0000256" key="6">
    <source>
        <dbReference type="ARBA" id="ARBA00022989"/>
    </source>
</evidence>